<sequence>MQPEHFDLSSPVFLPVTDETCAALLGAEGAKALVGLTDPELAAVLVIQNLAQATQKDLTCTGAERILAKLIGWAVDTQAEGAATLLSEAQRLFDPRKLYFGCNALKSINLRLLSAEEVQAQGYLLPSGQWDMDYKVRHLRGNDPFSQQMITPRHRERWLSPAQDKLVRTFRANLNEDLHVQGYAGVGKSHLLGALIDCLRPAQTLILARTGAKLATLRERMGLPRDSKAGSTFAAFAKALLHGPRPPVANTSTRLPTRQAVAQALDIYGWRGHDGQATLDVCLKVLENYCHTAHHSLSARHFPHFKQALSGMDAQVLLEYSSRVWTYLESNPQWASQTGFATLLLIKRASLAGCVVPPRYTHVLIDESQDIPASLLQIIERGRQVLITLGDEYQSASGVMVRRKREVRQSDISYSVRSGRNVERLVNPLISVHSQKCKTPFEGARDADVGIEHYPQGFVPPEGCVVLTASYWDTMKWAIQLQQANCPFGLPSNAAQQDLERFMISVIGLFKPDFYSDEHNEKGAHAYFADMGDWQQVREASQFDESFRWVEGELEKGFNVADVTRLNRLGGGPGTRCLLMRALEAGGMEFERVLLTPELLTNVPFKDAYAFDQRLCEVYIAISRARSQLYLPYDVVEWIDYHSGQKFRESHGC</sequence>
<evidence type="ECO:0000313" key="1">
    <source>
        <dbReference type="EMBL" id="KWU49126.1"/>
    </source>
</evidence>
<evidence type="ECO:0008006" key="3">
    <source>
        <dbReference type="Google" id="ProtNLM"/>
    </source>
</evidence>
<accession>A0A0X7K0E2</accession>
<organism evidence="1 2">
    <name type="scientific">Pseudomonas palleroniana</name>
    <dbReference type="NCBI Taxonomy" id="191390"/>
    <lineage>
        <taxon>Bacteria</taxon>
        <taxon>Pseudomonadati</taxon>
        <taxon>Pseudomonadota</taxon>
        <taxon>Gammaproteobacteria</taxon>
        <taxon>Pseudomonadales</taxon>
        <taxon>Pseudomonadaceae</taxon>
        <taxon>Pseudomonas</taxon>
    </lineage>
</organism>
<dbReference type="Gene3D" id="3.40.50.300">
    <property type="entry name" value="P-loop containing nucleotide triphosphate hydrolases"/>
    <property type="match status" value="1"/>
</dbReference>
<dbReference type="SUPFAM" id="SSF52540">
    <property type="entry name" value="P-loop containing nucleoside triphosphate hydrolases"/>
    <property type="match status" value="1"/>
</dbReference>
<proteinExistence type="predicted"/>
<evidence type="ECO:0000313" key="2">
    <source>
        <dbReference type="Proteomes" id="UP000067111"/>
    </source>
</evidence>
<comment type="caution">
    <text evidence="1">The sequence shown here is derived from an EMBL/GenBank/DDBJ whole genome shotgun (WGS) entry which is preliminary data.</text>
</comment>
<dbReference type="EMBL" id="LRMR01000030">
    <property type="protein sequence ID" value="KWU49126.1"/>
    <property type="molecule type" value="Genomic_DNA"/>
</dbReference>
<protein>
    <recommendedName>
        <fullName evidence="3">Helicase</fullName>
    </recommendedName>
</protein>
<dbReference type="InterPro" id="IPR027417">
    <property type="entry name" value="P-loop_NTPase"/>
</dbReference>
<dbReference type="OrthoDB" id="6046980at2"/>
<name>A0A0X7K0E2_9PSED</name>
<dbReference type="AlphaFoldDB" id="A0A0X7K0E2"/>
<dbReference type="RefSeq" id="WP_060756172.1">
    <property type="nucleotide sequence ID" value="NZ_LRMR01000030.1"/>
</dbReference>
<dbReference type="Proteomes" id="UP000067111">
    <property type="component" value="Unassembled WGS sequence"/>
</dbReference>
<reference evidence="2" key="1">
    <citation type="submission" date="2016-01" db="EMBL/GenBank/DDBJ databases">
        <authorList>
            <person name="Gamez R.M."/>
            <person name="Rodriguez F."/>
            <person name="Bernal J.F."/>
            <person name="Agarwala R."/>
            <person name="Landsman D."/>
            <person name="Marino-Ramirez L."/>
        </authorList>
    </citation>
    <scope>NUCLEOTIDE SEQUENCE [LARGE SCALE GENOMIC DNA]</scope>
    <source>
        <strain evidence="2">Ps006</strain>
    </source>
</reference>
<gene>
    <name evidence="1" type="ORF">AWV77_21420</name>
</gene>